<proteinExistence type="predicted"/>
<comment type="caution">
    <text evidence="1">The sequence shown here is derived from an EMBL/GenBank/DDBJ whole genome shotgun (WGS) entry which is preliminary data.</text>
</comment>
<evidence type="ECO:0000313" key="1">
    <source>
        <dbReference type="EMBL" id="KAH7852111.1"/>
    </source>
</evidence>
<keyword evidence="2" id="KW-1185">Reference proteome</keyword>
<dbReference type="Proteomes" id="UP000828048">
    <property type="component" value="Chromosome 8"/>
</dbReference>
<name>A0ACB7YF05_9ERIC</name>
<organism evidence="1 2">
    <name type="scientific">Vaccinium darrowii</name>
    <dbReference type="NCBI Taxonomy" id="229202"/>
    <lineage>
        <taxon>Eukaryota</taxon>
        <taxon>Viridiplantae</taxon>
        <taxon>Streptophyta</taxon>
        <taxon>Embryophyta</taxon>
        <taxon>Tracheophyta</taxon>
        <taxon>Spermatophyta</taxon>
        <taxon>Magnoliopsida</taxon>
        <taxon>eudicotyledons</taxon>
        <taxon>Gunneridae</taxon>
        <taxon>Pentapetalae</taxon>
        <taxon>asterids</taxon>
        <taxon>Ericales</taxon>
        <taxon>Ericaceae</taxon>
        <taxon>Vaccinioideae</taxon>
        <taxon>Vaccinieae</taxon>
        <taxon>Vaccinium</taxon>
    </lineage>
</organism>
<protein>
    <submittedName>
        <fullName evidence="1">Uncharacterized protein</fullName>
    </submittedName>
</protein>
<sequence length="152" mass="17084">MLRPAWARGVIDDTSTALICCAALLEELIAGGIAGIEVLNQAFVMVLPERRSQSYQLEFLFEYYVKMLWRHSAALKVSKVWESIVQGLQIYPSNPQLYDALVEISCIHTTPNKLRWIFDNYCQKNPSVSLRNPSVITVGEVSAGPPVDQSQR</sequence>
<reference evidence="1 2" key="1">
    <citation type="journal article" date="2021" name="Hortic Res">
        <title>High-quality reference genome and annotation aids understanding of berry development for evergreen blueberry (Vaccinium darrowii).</title>
        <authorList>
            <person name="Yu J."/>
            <person name="Hulse-Kemp A.M."/>
            <person name="Babiker E."/>
            <person name="Staton M."/>
        </authorList>
    </citation>
    <scope>NUCLEOTIDE SEQUENCE [LARGE SCALE GENOMIC DNA]</scope>
    <source>
        <strain evidence="2">cv. NJ 8807/NJ 8810</strain>
        <tissue evidence="1">Young leaf</tissue>
    </source>
</reference>
<accession>A0ACB7YF05</accession>
<evidence type="ECO:0000313" key="2">
    <source>
        <dbReference type="Proteomes" id="UP000828048"/>
    </source>
</evidence>
<gene>
    <name evidence="1" type="ORF">Vadar_020836</name>
</gene>
<dbReference type="EMBL" id="CM037158">
    <property type="protein sequence ID" value="KAH7852111.1"/>
    <property type="molecule type" value="Genomic_DNA"/>
</dbReference>